<dbReference type="SUPFAM" id="SSF52833">
    <property type="entry name" value="Thioredoxin-like"/>
    <property type="match status" value="1"/>
</dbReference>
<dbReference type="InterPro" id="IPR036249">
    <property type="entry name" value="Thioredoxin-like_sf"/>
</dbReference>
<organism evidence="1">
    <name type="scientific">marine sediment metagenome</name>
    <dbReference type="NCBI Taxonomy" id="412755"/>
    <lineage>
        <taxon>unclassified sequences</taxon>
        <taxon>metagenomes</taxon>
        <taxon>ecological metagenomes</taxon>
    </lineage>
</organism>
<protein>
    <recommendedName>
        <fullName evidence="2">(2Fe-2S) ferredoxin domain-containing protein</fullName>
    </recommendedName>
</protein>
<sequence length="95" mass="10452">MITVTICVGSSCHIKGSRAVIGRFSELLRRHGVEDKVQLKGSFCMERCGEGVNWQLDDEPFTSVDEDDACRLFQEKVLAPLGVRPADGPEEADQA</sequence>
<comment type="caution">
    <text evidence="1">The sequence shown here is derived from an EMBL/GenBank/DDBJ whole genome shotgun (WGS) entry which is preliminary data.</text>
</comment>
<dbReference type="CDD" id="cd02980">
    <property type="entry name" value="TRX_Fd_family"/>
    <property type="match status" value="1"/>
</dbReference>
<evidence type="ECO:0008006" key="2">
    <source>
        <dbReference type="Google" id="ProtNLM"/>
    </source>
</evidence>
<dbReference type="AlphaFoldDB" id="A0A0F8XHJ3"/>
<evidence type="ECO:0000313" key="1">
    <source>
        <dbReference type="EMBL" id="KKK68622.1"/>
    </source>
</evidence>
<proteinExistence type="predicted"/>
<reference evidence="1" key="1">
    <citation type="journal article" date="2015" name="Nature">
        <title>Complex archaea that bridge the gap between prokaryotes and eukaryotes.</title>
        <authorList>
            <person name="Spang A."/>
            <person name="Saw J.H."/>
            <person name="Jorgensen S.L."/>
            <person name="Zaremba-Niedzwiedzka K."/>
            <person name="Martijn J."/>
            <person name="Lind A.E."/>
            <person name="van Eijk R."/>
            <person name="Schleper C."/>
            <person name="Guy L."/>
            <person name="Ettema T.J."/>
        </authorList>
    </citation>
    <scope>NUCLEOTIDE SEQUENCE</scope>
</reference>
<gene>
    <name evidence="1" type="ORF">LCGC14_2942210</name>
</gene>
<name>A0A0F8XHJ3_9ZZZZ</name>
<dbReference type="EMBL" id="LAZR01059044">
    <property type="protein sequence ID" value="KKK68622.1"/>
    <property type="molecule type" value="Genomic_DNA"/>
</dbReference>
<accession>A0A0F8XHJ3</accession>
<dbReference type="Gene3D" id="3.40.30.10">
    <property type="entry name" value="Glutaredoxin"/>
    <property type="match status" value="1"/>
</dbReference>